<feature type="transmembrane region" description="Helical" evidence="8">
    <location>
        <begin position="61"/>
        <end position="78"/>
    </location>
</feature>
<dbReference type="PROSITE" id="PS51202">
    <property type="entry name" value="RCK_C"/>
    <property type="match status" value="1"/>
</dbReference>
<evidence type="ECO:0000313" key="11">
    <source>
        <dbReference type="Proteomes" id="UP000588068"/>
    </source>
</evidence>
<feature type="transmembrane region" description="Helical" evidence="8">
    <location>
        <begin position="376"/>
        <end position="395"/>
    </location>
</feature>
<comment type="caution">
    <text evidence="10">The sequence shown here is derived from an EMBL/GenBank/DDBJ whole genome shotgun (WGS) entry which is preliminary data.</text>
</comment>
<reference evidence="10 11" key="1">
    <citation type="submission" date="2020-08" db="EMBL/GenBank/DDBJ databases">
        <title>Genomic Encyclopedia of Type Strains, Phase IV (KMG-IV): sequencing the most valuable type-strain genomes for metagenomic binning, comparative biology and taxonomic classification.</title>
        <authorList>
            <person name="Goeker M."/>
        </authorList>
    </citation>
    <scope>NUCLEOTIDE SEQUENCE [LARGE SCALE GENOMIC DNA]</scope>
    <source>
        <strain evidence="10 11">DSM 26723</strain>
    </source>
</reference>
<keyword evidence="6 8" id="KW-1133">Transmembrane helix</keyword>
<dbReference type="InterPro" id="IPR036721">
    <property type="entry name" value="RCK_C_sf"/>
</dbReference>
<comment type="similarity">
    <text evidence="2">Belongs to the AAE transporter (TC 2.A.81) family.</text>
</comment>
<evidence type="ECO:0000256" key="4">
    <source>
        <dbReference type="ARBA" id="ARBA00022475"/>
    </source>
</evidence>
<feature type="transmembrane region" description="Helical" evidence="8">
    <location>
        <begin position="401"/>
        <end position="420"/>
    </location>
</feature>
<protein>
    <submittedName>
        <fullName evidence="10">Putative transport protein</fullName>
    </submittedName>
</protein>
<dbReference type="GO" id="GO:0006813">
    <property type="term" value="P:potassium ion transport"/>
    <property type="evidence" value="ECO:0007669"/>
    <property type="project" value="InterPro"/>
</dbReference>
<keyword evidence="7 8" id="KW-0472">Membrane</keyword>
<evidence type="ECO:0000256" key="7">
    <source>
        <dbReference type="ARBA" id="ARBA00023136"/>
    </source>
</evidence>
<evidence type="ECO:0000256" key="3">
    <source>
        <dbReference type="ARBA" id="ARBA00022448"/>
    </source>
</evidence>
<feature type="transmembrane region" description="Helical" evidence="8">
    <location>
        <begin position="432"/>
        <end position="452"/>
    </location>
</feature>
<dbReference type="PANTHER" id="PTHR30445:SF9">
    <property type="match status" value="1"/>
</dbReference>
<dbReference type="InterPro" id="IPR006037">
    <property type="entry name" value="RCK_C"/>
</dbReference>
<feature type="transmembrane region" description="Helical" evidence="8">
    <location>
        <begin position="12"/>
        <end position="30"/>
    </location>
</feature>
<organism evidence="10 11">
    <name type="scientific">Povalibacter uvarum</name>
    <dbReference type="NCBI Taxonomy" id="732238"/>
    <lineage>
        <taxon>Bacteria</taxon>
        <taxon>Pseudomonadati</taxon>
        <taxon>Pseudomonadota</taxon>
        <taxon>Gammaproteobacteria</taxon>
        <taxon>Steroidobacterales</taxon>
        <taxon>Steroidobacteraceae</taxon>
        <taxon>Povalibacter</taxon>
    </lineage>
</organism>
<dbReference type="InterPro" id="IPR006512">
    <property type="entry name" value="YidE_YbjL"/>
</dbReference>
<sequence length="549" mass="57031">MAESVLAFLRDQPVIALFLTIGFGCLLARVRVVGVELGAVAGTLLVSLFLGSQGFRISPAAQAVGFALFIFSVGYQAGPRFIEALKANGWRYLALSVVVCAIGLITALIAGSLLAMPPGGTAGLLSGSLTTTPMLAAAQEAVRSGIATLPAGSDSDRVIATIGTTYAITYIVGMLGIIVAVRLMPRIAGVDLPTAAAAMDGGSRTQPVQIQARGYRVTNDELCRQSATELARRFWDGFSIAHLRRSQQWLPITPEERLQHGDEIYVVGDATLFQRGISQLGEEISVASDVELSADARQVIVTQGSAVSRPLGNLNLARGHGILVTGLRRDALSLPLSPEVVLQRGDVLTVVGSNRALAALPALVGPLEAEAMETDMTTFAFGIAFGTAIGLLAITVAGTPIGLGTAGGLLASGVLVGWLNNLRPSTGKFPEAARWILMEFGLLIFICGVGLQSGSQVVETLREAGPWLVVAALAVVSIPVLCGYLFGRHVLKLPPVLLMGALTGAMTSGPALSLLIAEAKSSAPALGYTGTYAFSSIIMTIIGTLVMAF</sequence>
<dbReference type="RefSeq" id="WP_184334593.1">
    <property type="nucleotide sequence ID" value="NZ_JACHHZ010000005.1"/>
</dbReference>
<gene>
    <name evidence="10" type="ORF">HNQ60_004083</name>
</gene>
<keyword evidence="5 8" id="KW-0812">Transmembrane</keyword>
<dbReference type="Pfam" id="PF02080">
    <property type="entry name" value="TrkA_C"/>
    <property type="match status" value="1"/>
</dbReference>
<evidence type="ECO:0000256" key="5">
    <source>
        <dbReference type="ARBA" id="ARBA00022692"/>
    </source>
</evidence>
<evidence type="ECO:0000256" key="2">
    <source>
        <dbReference type="ARBA" id="ARBA00009854"/>
    </source>
</evidence>
<accession>A0A841HR08</accession>
<dbReference type="Gene3D" id="3.30.70.1450">
    <property type="entry name" value="Regulator of K+ conductance, C-terminal domain"/>
    <property type="match status" value="1"/>
</dbReference>
<keyword evidence="11" id="KW-1185">Reference proteome</keyword>
<feature type="transmembrane region" description="Helical" evidence="8">
    <location>
        <begin position="158"/>
        <end position="181"/>
    </location>
</feature>
<dbReference type="NCBIfam" id="TIGR01625">
    <property type="entry name" value="YidE_YbjL_dupl"/>
    <property type="match status" value="1"/>
</dbReference>
<feature type="domain" description="RCK C-terminal" evidence="9">
    <location>
        <begin position="284"/>
        <end position="366"/>
    </location>
</feature>
<evidence type="ECO:0000256" key="6">
    <source>
        <dbReference type="ARBA" id="ARBA00022989"/>
    </source>
</evidence>
<dbReference type="GO" id="GO:0005886">
    <property type="term" value="C:plasma membrane"/>
    <property type="evidence" value="ECO:0007669"/>
    <property type="project" value="UniProtKB-SubCell"/>
</dbReference>
<dbReference type="AlphaFoldDB" id="A0A841HR08"/>
<dbReference type="SUPFAM" id="SSF116726">
    <property type="entry name" value="TrkA C-terminal domain-like"/>
    <property type="match status" value="2"/>
</dbReference>
<feature type="transmembrane region" description="Helical" evidence="8">
    <location>
        <begin position="90"/>
        <end position="116"/>
    </location>
</feature>
<dbReference type="GO" id="GO:0008324">
    <property type="term" value="F:monoatomic cation transmembrane transporter activity"/>
    <property type="evidence" value="ECO:0007669"/>
    <property type="project" value="InterPro"/>
</dbReference>
<dbReference type="Proteomes" id="UP000588068">
    <property type="component" value="Unassembled WGS sequence"/>
</dbReference>
<dbReference type="EMBL" id="JACHHZ010000005">
    <property type="protein sequence ID" value="MBB6095193.1"/>
    <property type="molecule type" value="Genomic_DNA"/>
</dbReference>
<dbReference type="PANTHER" id="PTHR30445">
    <property type="entry name" value="K(+)_H(+) ANTIPORTER SUBUNIT KHTT"/>
    <property type="match status" value="1"/>
</dbReference>
<comment type="subcellular location">
    <subcellularLocation>
        <location evidence="1">Cell membrane</location>
        <topology evidence="1">Multi-pass membrane protein</topology>
    </subcellularLocation>
</comment>
<feature type="transmembrane region" description="Helical" evidence="8">
    <location>
        <begin position="464"/>
        <end position="487"/>
    </location>
</feature>
<keyword evidence="4" id="KW-1003">Cell membrane</keyword>
<dbReference type="InterPro" id="IPR050144">
    <property type="entry name" value="AAE_transporter"/>
</dbReference>
<evidence type="ECO:0000256" key="1">
    <source>
        <dbReference type="ARBA" id="ARBA00004651"/>
    </source>
</evidence>
<name>A0A841HR08_9GAMM</name>
<evidence type="ECO:0000313" key="10">
    <source>
        <dbReference type="EMBL" id="MBB6095193.1"/>
    </source>
</evidence>
<keyword evidence="3" id="KW-0813">Transport</keyword>
<proteinExistence type="inferred from homology"/>
<feature type="transmembrane region" description="Helical" evidence="8">
    <location>
        <begin position="529"/>
        <end position="548"/>
    </location>
</feature>
<dbReference type="Pfam" id="PF06826">
    <property type="entry name" value="Asp-Al_Ex"/>
    <property type="match status" value="2"/>
</dbReference>
<evidence type="ECO:0000256" key="8">
    <source>
        <dbReference type="SAM" id="Phobius"/>
    </source>
</evidence>
<evidence type="ECO:0000259" key="9">
    <source>
        <dbReference type="PROSITE" id="PS51202"/>
    </source>
</evidence>
<feature type="transmembrane region" description="Helical" evidence="8">
    <location>
        <begin position="496"/>
        <end position="517"/>
    </location>
</feature>